<sequence>MFADGEDFDCVFDTDVGPVRVFAETHVLGSHLVLDEFLFFPESDQDRLVLGVRQTLEILRLIRVQAKEAGFEALTVSYHRVGKKRRGNIIVLTRSL</sequence>
<evidence type="ECO:0000313" key="2">
    <source>
        <dbReference type="Proteomes" id="UP000198356"/>
    </source>
</evidence>
<keyword evidence="2" id="KW-1185">Reference proteome</keyword>
<protein>
    <submittedName>
        <fullName evidence="1">Uncharacterized protein</fullName>
    </submittedName>
</protein>
<dbReference type="EMBL" id="FZOU01000006">
    <property type="protein sequence ID" value="SNT24087.1"/>
    <property type="molecule type" value="Genomic_DNA"/>
</dbReference>
<dbReference type="Proteomes" id="UP000198356">
    <property type="component" value="Unassembled WGS sequence"/>
</dbReference>
<accession>A0A239L0H1</accession>
<proteinExistence type="predicted"/>
<name>A0A239L0H1_9BACT</name>
<organism evidence="1 2">
    <name type="scientific">Granulicella rosea</name>
    <dbReference type="NCBI Taxonomy" id="474952"/>
    <lineage>
        <taxon>Bacteria</taxon>
        <taxon>Pseudomonadati</taxon>
        <taxon>Acidobacteriota</taxon>
        <taxon>Terriglobia</taxon>
        <taxon>Terriglobales</taxon>
        <taxon>Acidobacteriaceae</taxon>
        <taxon>Granulicella</taxon>
    </lineage>
</organism>
<dbReference type="AlphaFoldDB" id="A0A239L0H1"/>
<reference evidence="1 2" key="1">
    <citation type="submission" date="2017-06" db="EMBL/GenBank/DDBJ databases">
        <authorList>
            <person name="Kim H.J."/>
            <person name="Triplett B.A."/>
        </authorList>
    </citation>
    <scope>NUCLEOTIDE SEQUENCE [LARGE SCALE GENOMIC DNA]</scope>
    <source>
        <strain evidence="1 2">DSM 18704</strain>
    </source>
</reference>
<gene>
    <name evidence="1" type="ORF">SAMN05421770_10626</name>
</gene>
<dbReference type="RefSeq" id="WP_089409375.1">
    <property type="nucleotide sequence ID" value="NZ_FZOU01000006.1"/>
</dbReference>
<evidence type="ECO:0000313" key="1">
    <source>
        <dbReference type="EMBL" id="SNT24087.1"/>
    </source>
</evidence>